<dbReference type="PANTHER" id="PTHR43752">
    <property type="entry name" value="BNR/ASP-BOX REPEAT FAMILY PROTEIN"/>
    <property type="match status" value="1"/>
</dbReference>
<dbReference type="PANTHER" id="PTHR43752:SF2">
    <property type="entry name" value="BNR_ASP-BOX REPEAT FAMILY PROTEIN"/>
    <property type="match status" value="1"/>
</dbReference>
<dbReference type="Gene3D" id="2.120.10.10">
    <property type="match status" value="1"/>
</dbReference>
<dbReference type="AlphaFoldDB" id="A0A2U1AZB5"/>
<feature type="domain" description="Sialidase" evidence="2">
    <location>
        <begin position="91"/>
        <end position="327"/>
    </location>
</feature>
<dbReference type="Proteomes" id="UP000245959">
    <property type="component" value="Unassembled WGS sequence"/>
</dbReference>
<dbReference type="GeneID" id="78295315"/>
<sequence>MTDVDKLNSPLLAPCFLPGASDEPSRFQGIPGVEVTPGGNRFAVWYGGGDGEGPENYLMVARCTPQLPGEWPVVLRVDHPGREIRCFDAGLWLDPAGNLRLFWSQSRCRETGKDVSDGVNGVWQSVCAAPDAPVLSWSRPERICDGIMLNKPTVAANGDWLLPVSVWGDGTGGGRLPESLRAYSGANLFVSEDGGRSFHRRGLVRVEEGRIFDEHLFVERRDGSLLMLIRTLYGIAEAVSADGGRSWTPPRRSRLRGPGSRFALRRLKSGALLLVNHRCDGPFSPVREKLEACLSDDDGASWTPGMMIDPRTGVSYPDFAQQSDGTILCVYDRDRYGAGEILLAEFTEADLRAGSLPHPPRVIHSLSGRPETAAHQTMNKQEMELVP</sequence>
<dbReference type="InterPro" id="IPR036278">
    <property type="entry name" value="Sialidase_sf"/>
</dbReference>
<proteinExistence type="predicted"/>
<gene>
    <name evidence="3" type="ORF">C8D82_11360</name>
</gene>
<comment type="caution">
    <text evidence="3">The sequence shown here is derived from an EMBL/GenBank/DDBJ whole genome shotgun (WGS) entry which is preliminary data.</text>
</comment>
<dbReference type="RefSeq" id="WP_116884007.1">
    <property type="nucleotide sequence ID" value="NZ_CABMMC010000089.1"/>
</dbReference>
<dbReference type="EMBL" id="QEKH01000013">
    <property type="protein sequence ID" value="PVY41587.1"/>
    <property type="molecule type" value="Genomic_DNA"/>
</dbReference>
<dbReference type="OrthoDB" id="41724at2"/>
<reference evidence="3 4" key="1">
    <citation type="submission" date="2018-04" db="EMBL/GenBank/DDBJ databases">
        <title>Genomic Encyclopedia of Type Strains, Phase IV (KMG-IV): sequencing the most valuable type-strain genomes for metagenomic binning, comparative biology and taxonomic classification.</title>
        <authorList>
            <person name="Goeker M."/>
        </authorList>
    </citation>
    <scope>NUCLEOTIDE SEQUENCE [LARGE SCALE GENOMIC DNA]</scope>
    <source>
        <strain evidence="3 4">DSM 14823</strain>
    </source>
</reference>
<evidence type="ECO:0000256" key="1">
    <source>
        <dbReference type="SAM" id="MobiDB-lite"/>
    </source>
</evidence>
<evidence type="ECO:0000313" key="4">
    <source>
        <dbReference type="Proteomes" id="UP000245959"/>
    </source>
</evidence>
<feature type="region of interest" description="Disordered" evidence="1">
    <location>
        <begin position="366"/>
        <end position="387"/>
    </location>
</feature>
<evidence type="ECO:0000313" key="3">
    <source>
        <dbReference type="EMBL" id="PVY41587.1"/>
    </source>
</evidence>
<evidence type="ECO:0000259" key="2">
    <source>
        <dbReference type="Pfam" id="PF13088"/>
    </source>
</evidence>
<name>A0A2U1AZB5_9BACT</name>
<dbReference type="SUPFAM" id="SSF50939">
    <property type="entry name" value="Sialidases"/>
    <property type="match status" value="1"/>
</dbReference>
<organism evidence="3 4">
    <name type="scientific">Victivallis vadensis</name>
    <dbReference type="NCBI Taxonomy" id="172901"/>
    <lineage>
        <taxon>Bacteria</taxon>
        <taxon>Pseudomonadati</taxon>
        <taxon>Lentisphaerota</taxon>
        <taxon>Lentisphaeria</taxon>
        <taxon>Victivallales</taxon>
        <taxon>Victivallaceae</taxon>
        <taxon>Victivallis</taxon>
    </lineage>
</organism>
<dbReference type="Pfam" id="PF13088">
    <property type="entry name" value="BNR_2"/>
    <property type="match status" value="1"/>
</dbReference>
<keyword evidence="4" id="KW-1185">Reference proteome</keyword>
<protein>
    <submittedName>
        <fullName evidence="3">BNR repeat protein</fullName>
    </submittedName>
</protein>
<dbReference type="InterPro" id="IPR011040">
    <property type="entry name" value="Sialidase"/>
</dbReference>
<dbReference type="CDD" id="cd15482">
    <property type="entry name" value="Sialidase_non-viral"/>
    <property type="match status" value="1"/>
</dbReference>
<accession>A0A2U1AZB5</accession>